<dbReference type="PANTHER" id="PTHR23301">
    <property type="entry name" value="CHITIN BINDING PERITROPHIN-A"/>
    <property type="match status" value="1"/>
</dbReference>
<dbReference type="InterPro" id="IPR036508">
    <property type="entry name" value="Chitin-bd_dom_sf"/>
</dbReference>
<evidence type="ECO:0000313" key="10">
    <source>
        <dbReference type="Proteomes" id="UP000825002"/>
    </source>
</evidence>
<dbReference type="PANTHER" id="PTHR23301:SF108">
    <property type="entry name" value="OBSTRACTOR D"/>
    <property type="match status" value="1"/>
</dbReference>
<name>A0ABQ7S764_9ACAR</name>
<dbReference type="Gene3D" id="2.170.140.10">
    <property type="entry name" value="Chitin binding domain"/>
    <property type="match status" value="3"/>
</dbReference>
<feature type="region of interest" description="Disordered" evidence="6">
    <location>
        <begin position="221"/>
        <end position="293"/>
    </location>
</feature>
<reference evidence="9 10" key="1">
    <citation type="submission" date="2020-10" db="EMBL/GenBank/DDBJ databases">
        <authorList>
            <person name="Klimov P.B."/>
            <person name="Dyachkov S.M."/>
            <person name="Chetverikov P.E."/>
        </authorList>
    </citation>
    <scope>NUCLEOTIDE SEQUENCE [LARGE SCALE GENOMIC DNA]</scope>
    <source>
        <strain evidence="9">BMOC 18-1129-001#AD2665</strain>
        <tissue evidence="9">Entire mites</tissue>
    </source>
</reference>
<comment type="caution">
    <text evidence="9">The sequence shown here is derived from an EMBL/GenBank/DDBJ whole genome shotgun (WGS) entry which is preliminary data.</text>
</comment>
<feature type="domain" description="Chitin-binding type-2" evidence="8">
    <location>
        <begin position="32"/>
        <end position="97"/>
    </location>
</feature>
<dbReference type="SUPFAM" id="SSF57625">
    <property type="entry name" value="Invertebrate chitin-binding proteins"/>
    <property type="match status" value="3"/>
</dbReference>
<protein>
    <submittedName>
        <fullName evidence="9">Protein obstructor-E</fullName>
    </submittedName>
</protein>
<evidence type="ECO:0000256" key="1">
    <source>
        <dbReference type="ARBA" id="ARBA00022669"/>
    </source>
</evidence>
<keyword evidence="10" id="KW-1185">Reference proteome</keyword>
<dbReference type="InterPro" id="IPR002557">
    <property type="entry name" value="Chitin-bd_dom"/>
</dbReference>
<sequence>MTRFMIITLACLQLCIYLNMVSAQRPVSQAAQNFCRSQKGKNGAVFAHEEYCDYYYECDPSTDEPLLQSCPNGLAFAGKSRGLVSNCDYPHRVSCPDGARVMGQQAITSENCQWQYGVFPHATSCTRYWHCWNGTATIQQCPFSLLYNDAIHSCDWPDNVPDCQKHPICKDTPNGLVFIEKSCVRYWLCVGGYPRLQRCAAGLAVNPNTLKCELATTVPGCEPPPTTQPAEEETSEGPSSNQQGGNGNQQGNTGAQQDNQQQGQGGQAQGTQLRPAQSFPNSFRPPQSGRVIG</sequence>
<evidence type="ECO:0000256" key="7">
    <source>
        <dbReference type="SAM" id="SignalP"/>
    </source>
</evidence>
<evidence type="ECO:0000256" key="4">
    <source>
        <dbReference type="ARBA" id="ARBA00023157"/>
    </source>
</evidence>
<feature type="domain" description="Chitin-binding type-2" evidence="8">
    <location>
        <begin position="109"/>
        <end position="165"/>
    </location>
</feature>
<evidence type="ECO:0000256" key="5">
    <source>
        <dbReference type="ARBA" id="ARBA00023180"/>
    </source>
</evidence>
<feature type="domain" description="Chitin-binding type-2" evidence="8">
    <location>
        <begin position="166"/>
        <end position="223"/>
    </location>
</feature>
<feature type="compositionally biased region" description="Low complexity" evidence="6">
    <location>
        <begin position="249"/>
        <end position="262"/>
    </location>
</feature>
<proteinExistence type="predicted"/>
<dbReference type="EMBL" id="JAIFTH010000578">
    <property type="protein sequence ID" value="KAG9509255.1"/>
    <property type="molecule type" value="Genomic_DNA"/>
</dbReference>
<dbReference type="SMART" id="SM00494">
    <property type="entry name" value="ChtBD2"/>
    <property type="match status" value="3"/>
</dbReference>
<keyword evidence="3" id="KW-0677">Repeat</keyword>
<keyword evidence="4" id="KW-1015">Disulfide bond</keyword>
<keyword evidence="5" id="KW-0325">Glycoprotein</keyword>
<dbReference type="Proteomes" id="UP000825002">
    <property type="component" value="Unassembled WGS sequence"/>
</dbReference>
<evidence type="ECO:0000313" key="9">
    <source>
        <dbReference type="EMBL" id="KAG9509255.1"/>
    </source>
</evidence>
<accession>A0ABQ7S764</accession>
<evidence type="ECO:0000256" key="2">
    <source>
        <dbReference type="ARBA" id="ARBA00022729"/>
    </source>
</evidence>
<organism evidence="9 10">
    <name type="scientific">Fragariocoptes setiger</name>
    <dbReference type="NCBI Taxonomy" id="1670756"/>
    <lineage>
        <taxon>Eukaryota</taxon>
        <taxon>Metazoa</taxon>
        <taxon>Ecdysozoa</taxon>
        <taxon>Arthropoda</taxon>
        <taxon>Chelicerata</taxon>
        <taxon>Arachnida</taxon>
        <taxon>Acari</taxon>
        <taxon>Acariformes</taxon>
        <taxon>Trombidiformes</taxon>
        <taxon>Prostigmata</taxon>
        <taxon>Eupodina</taxon>
        <taxon>Eriophyoidea</taxon>
        <taxon>Phytoptidae</taxon>
        <taxon>Fragariocoptes</taxon>
    </lineage>
</organism>
<dbReference type="InterPro" id="IPR051940">
    <property type="entry name" value="Chitin_bind-dev_reg"/>
</dbReference>
<evidence type="ECO:0000256" key="3">
    <source>
        <dbReference type="ARBA" id="ARBA00022737"/>
    </source>
</evidence>
<feature type="compositionally biased region" description="Polar residues" evidence="6">
    <location>
        <begin position="274"/>
        <end position="285"/>
    </location>
</feature>
<feature type="chain" id="PRO_5047480632" evidence="7">
    <location>
        <begin position="24"/>
        <end position="293"/>
    </location>
</feature>
<keyword evidence="2 7" id="KW-0732">Signal</keyword>
<dbReference type="PROSITE" id="PS50940">
    <property type="entry name" value="CHIT_BIND_II"/>
    <property type="match status" value="3"/>
</dbReference>
<dbReference type="Pfam" id="PF01607">
    <property type="entry name" value="CBM_14"/>
    <property type="match status" value="3"/>
</dbReference>
<keyword evidence="1" id="KW-0147">Chitin-binding</keyword>
<evidence type="ECO:0000256" key="6">
    <source>
        <dbReference type="SAM" id="MobiDB-lite"/>
    </source>
</evidence>
<feature type="signal peptide" evidence="7">
    <location>
        <begin position="1"/>
        <end position="23"/>
    </location>
</feature>
<evidence type="ECO:0000259" key="8">
    <source>
        <dbReference type="PROSITE" id="PS50940"/>
    </source>
</evidence>
<gene>
    <name evidence="9" type="primary">obst-E</name>
    <name evidence="9" type="ORF">GZH46_02235</name>
</gene>